<protein>
    <submittedName>
        <fullName evidence="2">Uncharacterized protein</fullName>
    </submittedName>
</protein>
<dbReference type="AlphaFoldDB" id="L5M3L4"/>
<feature type="compositionally biased region" description="Basic and acidic residues" evidence="1">
    <location>
        <begin position="1"/>
        <end position="15"/>
    </location>
</feature>
<name>L5M3L4_MYODS</name>
<evidence type="ECO:0000313" key="2">
    <source>
        <dbReference type="EMBL" id="ELK32961.1"/>
    </source>
</evidence>
<evidence type="ECO:0000256" key="1">
    <source>
        <dbReference type="SAM" id="MobiDB-lite"/>
    </source>
</evidence>
<accession>L5M3L4</accession>
<dbReference type="Proteomes" id="UP000010556">
    <property type="component" value="Unassembled WGS sequence"/>
</dbReference>
<keyword evidence="3" id="KW-1185">Reference proteome</keyword>
<evidence type="ECO:0000313" key="3">
    <source>
        <dbReference type="Proteomes" id="UP000010556"/>
    </source>
</evidence>
<reference evidence="3" key="1">
    <citation type="journal article" date="2013" name="Science">
        <title>Comparative analysis of bat genomes provides insight into the evolution of flight and immunity.</title>
        <authorList>
            <person name="Zhang G."/>
            <person name="Cowled C."/>
            <person name="Shi Z."/>
            <person name="Huang Z."/>
            <person name="Bishop-Lilly K.A."/>
            <person name="Fang X."/>
            <person name="Wynne J.W."/>
            <person name="Xiong Z."/>
            <person name="Baker M.L."/>
            <person name="Zhao W."/>
            <person name="Tachedjian M."/>
            <person name="Zhu Y."/>
            <person name="Zhou P."/>
            <person name="Jiang X."/>
            <person name="Ng J."/>
            <person name="Yang L."/>
            <person name="Wu L."/>
            <person name="Xiao J."/>
            <person name="Feng Y."/>
            <person name="Chen Y."/>
            <person name="Sun X."/>
            <person name="Zhang Y."/>
            <person name="Marsh G.A."/>
            <person name="Crameri G."/>
            <person name="Broder C.C."/>
            <person name="Frey K.G."/>
            <person name="Wang L.F."/>
            <person name="Wang J."/>
        </authorList>
    </citation>
    <scope>NUCLEOTIDE SEQUENCE [LARGE SCALE GENOMIC DNA]</scope>
</reference>
<sequence>MWELEGRLGKNEAQRIGRVRSVGGEHAGSPESAHHPRLSQQALLKVPTRTVLVPEASGAGMSRKDSNA</sequence>
<dbReference type="EMBL" id="KB104803">
    <property type="protein sequence ID" value="ELK32961.1"/>
    <property type="molecule type" value="Genomic_DNA"/>
</dbReference>
<organism evidence="2 3">
    <name type="scientific">Myotis davidii</name>
    <name type="common">David's myotis</name>
    <dbReference type="NCBI Taxonomy" id="225400"/>
    <lineage>
        <taxon>Eukaryota</taxon>
        <taxon>Metazoa</taxon>
        <taxon>Chordata</taxon>
        <taxon>Craniata</taxon>
        <taxon>Vertebrata</taxon>
        <taxon>Euteleostomi</taxon>
        <taxon>Mammalia</taxon>
        <taxon>Eutheria</taxon>
        <taxon>Laurasiatheria</taxon>
        <taxon>Chiroptera</taxon>
        <taxon>Yangochiroptera</taxon>
        <taxon>Vespertilionidae</taxon>
        <taxon>Myotis</taxon>
    </lineage>
</organism>
<feature type="region of interest" description="Disordered" evidence="1">
    <location>
        <begin position="1"/>
        <end position="42"/>
    </location>
</feature>
<gene>
    <name evidence="2" type="ORF">MDA_GLEAN10010356</name>
</gene>
<proteinExistence type="predicted"/>